<dbReference type="InterPro" id="IPR044911">
    <property type="entry name" value="V-type_ATPase_csu/dsu_dom_3"/>
</dbReference>
<evidence type="ECO:0000313" key="2">
    <source>
        <dbReference type="Proteomes" id="UP000620133"/>
    </source>
</evidence>
<evidence type="ECO:0008006" key="3">
    <source>
        <dbReference type="Google" id="ProtNLM"/>
    </source>
</evidence>
<dbReference type="KEGG" id="manr:MPAN_012700"/>
<dbReference type="Gene3D" id="1.10.132.50">
    <property type="entry name" value="ATP synthase (C/AC39) subunit, domain 3"/>
    <property type="match status" value="3"/>
</dbReference>
<protein>
    <recommendedName>
        <fullName evidence="3">V/A-type H+-transporting ATPase subunit C</fullName>
    </recommendedName>
</protein>
<dbReference type="SUPFAM" id="SSF103486">
    <property type="entry name" value="V-type ATP synthase subunit C"/>
    <property type="match status" value="1"/>
</dbReference>
<organism evidence="1 2">
    <name type="scientific">Mariniplasma anaerobium</name>
    <dbReference type="NCBI Taxonomy" id="2735436"/>
    <lineage>
        <taxon>Bacteria</taxon>
        <taxon>Bacillati</taxon>
        <taxon>Mycoplasmatota</taxon>
        <taxon>Mollicutes</taxon>
        <taxon>Acholeplasmatales</taxon>
        <taxon>Acholeplasmataceae</taxon>
        <taxon>Mariniplasma</taxon>
    </lineage>
</organism>
<dbReference type="AlphaFoldDB" id="A0A7U9TGV2"/>
<accession>A0A7U9TGV2</accession>
<dbReference type="PANTHER" id="PTHR38682">
    <property type="entry name" value="V-TYPE ATP SYNTHASE SUBUNIT C"/>
    <property type="match status" value="1"/>
</dbReference>
<proteinExistence type="predicted"/>
<dbReference type="PANTHER" id="PTHR38682:SF1">
    <property type="entry name" value="V-TYPE ATP SYNTHASE SUBUNIT C"/>
    <property type="match status" value="1"/>
</dbReference>
<dbReference type="InterPro" id="IPR002843">
    <property type="entry name" value="ATPase_V0-cplx_csu/dsu"/>
</dbReference>
<gene>
    <name evidence="1" type="ORF">MPAN_012700</name>
</gene>
<dbReference type="EMBL" id="AP024412">
    <property type="protein sequence ID" value="BCR36377.1"/>
    <property type="molecule type" value="Genomic_DNA"/>
</dbReference>
<keyword evidence="2" id="KW-1185">Reference proteome</keyword>
<dbReference type="RefSeq" id="WP_176238809.1">
    <property type="nucleotide sequence ID" value="NZ_AP024412.1"/>
</dbReference>
<dbReference type="Pfam" id="PF01992">
    <property type="entry name" value="vATP-synt_AC39"/>
    <property type="match status" value="1"/>
</dbReference>
<dbReference type="Proteomes" id="UP000620133">
    <property type="component" value="Chromosome"/>
</dbReference>
<dbReference type="InterPro" id="IPR050873">
    <property type="entry name" value="V-ATPase_V0D/AC39_subunit"/>
</dbReference>
<dbReference type="GO" id="GO:0046961">
    <property type="term" value="F:proton-transporting ATPase activity, rotational mechanism"/>
    <property type="evidence" value="ECO:0007669"/>
    <property type="project" value="InterPro"/>
</dbReference>
<evidence type="ECO:0000313" key="1">
    <source>
        <dbReference type="EMBL" id="BCR36377.1"/>
    </source>
</evidence>
<sequence>MSSWSNNALISKAKSMYGQFLKPSDYEKLIKYHSVSDLVAFLKKHPHYQDILKDVSENAIHRGNLEALIKKNAFDNILKLMKSVYSKDAEYYELNIVKQENEIILSVIRTFISDEIEDNKGKIPYFFDTHSEIDIKKILKVESFEALIEALKGTPYENILVPYYTKNKDNIRYLDIEHALESYYYDQAFMRIENNYKGKLKKDLEAIFQTRIELSNIIKIYRLKKFYHSDPVTIKSVLVRKHSRINEKRIDEMIALKDPDKILGYLANSEYQLFKNDKDYVYIEYYAGQIRYDLAKKFMYFSTEVPKIYTAFITLAEIEIENITNIIEGIRYQVSEIEMKQMLIY</sequence>
<name>A0A7U9TGV2_9MOLU</name>
<reference evidence="1" key="1">
    <citation type="submission" date="2021-01" db="EMBL/GenBank/DDBJ databases">
        <title>Draft genome sequence of Acholeplasmataceae bacterium strain Mahy22.</title>
        <authorList>
            <person name="Watanabe M."/>
            <person name="Kojima H."/>
            <person name="Fukui M."/>
        </authorList>
    </citation>
    <scope>NUCLEOTIDE SEQUENCE</scope>
    <source>
        <strain evidence="1">Mahy22</strain>
    </source>
</reference>
<dbReference type="InterPro" id="IPR036079">
    <property type="entry name" value="ATPase_csu/dsu_sf"/>
</dbReference>